<evidence type="ECO:0000313" key="3">
    <source>
        <dbReference type="Proteomes" id="UP000499080"/>
    </source>
</evidence>
<evidence type="ECO:0000256" key="1">
    <source>
        <dbReference type="SAM" id="Phobius"/>
    </source>
</evidence>
<accession>A0A4Y2A964</accession>
<dbReference type="EMBL" id="BGPR01000008">
    <property type="protein sequence ID" value="GBL75776.1"/>
    <property type="molecule type" value="Genomic_DNA"/>
</dbReference>
<reference evidence="2 3" key="1">
    <citation type="journal article" date="2019" name="Sci. Rep.">
        <title>Orb-weaving spider Araneus ventricosus genome elucidates the spidroin gene catalogue.</title>
        <authorList>
            <person name="Kono N."/>
            <person name="Nakamura H."/>
            <person name="Ohtoshi R."/>
            <person name="Moran D.A.P."/>
            <person name="Shinohara A."/>
            <person name="Yoshida Y."/>
            <person name="Fujiwara M."/>
            <person name="Mori M."/>
            <person name="Tomita M."/>
            <person name="Arakawa K."/>
        </authorList>
    </citation>
    <scope>NUCLEOTIDE SEQUENCE [LARGE SCALE GENOMIC DNA]</scope>
</reference>
<sequence length="101" mass="11742">MSLNHSLIFTLMAIASICYMVETLRFGRTEMRCAALCMDKDGEDCKTCQNRTPMRFGKRSEDLSSPVGYLYELERKAKPEFRILALIREREEVDSSYSEEK</sequence>
<dbReference type="AlphaFoldDB" id="A0A4Y2A964"/>
<proteinExistence type="predicted"/>
<feature type="transmembrane region" description="Helical" evidence="1">
    <location>
        <begin position="6"/>
        <end position="24"/>
    </location>
</feature>
<keyword evidence="1" id="KW-1133">Transmembrane helix</keyword>
<keyword evidence="1" id="KW-0472">Membrane</keyword>
<organism evidence="2 3">
    <name type="scientific">Araneus ventricosus</name>
    <name type="common">Orbweaver spider</name>
    <name type="synonym">Epeira ventricosa</name>
    <dbReference type="NCBI Taxonomy" id="182803"/>
    <lineage>
        <taxon>Eukaryota</taxon>
        <taxon>Metazoa</taxon>
        <taxon>Ecdysozoa</taxon>
        <taxon>Arthropoda</taxon>
        <taxon>Chelicerata</taxon>
        <taxon>Arachnida</taxon>
        <taxon>Araneae</taxon>
        <taxon>Araneomorphae</taxon>
        <taxon>Entelegynae</taxon>
        <taxon>Araneoidea</taxon>
        <taxon>Araneidae</taxon>
        <taxon>Araneus</taxon>
    </lineage>
</organism>
<protein>
    <submittedName>
        <fullName evidence="2">Uncharacterized protein</fullName>
    </submittedName>
</protein>
<dbReference type="OrthoDB" id="6412232at2759"/>
<gene>
    <name evidence="2" type="ORF">AVEN_155069_1</name>
</gene>
<dbReference type="Proteomes" id="UP000499080">
    <property type="component" value="Unassembled WGS sequence"/>
</dbReference>
<keyword evidence="3" id="KW-1185">Reference proteome</keyword>
<name>A0A4Y2A964_ARAVE</name>
<keyword evidence="1" id="KW-0812">Transmembrane</keyword>
<evidence type="ECO:0000313" key="2">
    <source>
        <dbReference type="EMBL" id="GBL75776.1"/>
    </source>
</evidence>
<comment type="caution">
    <text evidence="2">The sequence shown here is derived from an EMBL/GenBank/DDBJ whole genome shotgun (WGS) entry which is preliminary data.</text>
</comment>